<name>A0A7J7MA62_9MAGN</name>
<gene>
    <name evidence="1" type="ORF">GIB67_010343</name>
</gene>
<proteinExistence type="predicted"/>
<reference evidence="1 2" key="1">
    <citation type="journal article" date="2020" name="IScience">
        <title>Genome Sequencing of the Endangered Kingdonia uniflora (Circaeasteraceae, Ranunculales) Reveals Potential Mechanisms of Evolutionary Specialization.</title>
        <authorList>
            <person name="Sun Y."/>
            <person name="Deng T."/>
            <person name="Zhang A."/>
            <person name="Moore M.J."/>
            <person name="Landis J.B."/>
            <person name="Lin N."/>
            <person name="Zhang H."/>
            <person name="Zhang X."/>
            <person name="Huang J."/>
            <person name="Zhang X."/>
            <person name="Sun H."/>
            <person name="Wang H."/>
        </authorList>
    </citation>
    <scope>NUCLEOTIDE SEQUENCE [LARGE SCALE GENOMIC DNA]</scope>
    <source>
        <strain evidence="1">TB1705</strain>
        <tissue evidence="1">Leaf</tissue>
    </source>
</reference>
<comment type="caution">
    <text evidence="1">The sequence shown here is derived from an EMBL/GenBank/DDBJ whole genome shotgun (WGS) entry which is preliminary data.</text>
</comment>
<dbReference type="AlphaFoldDB" id="A0A7J7MA62"/>
<dbReference type="Gene3D" id="3.40.800.20">
    <property type="entry name" value="Histone deacetylase domain"/>
    <property type="match status" value="1"/>
</dbReference>
<organism evidence="1 2">
    <name type="scientific">Kingdonia uniflora</name>
    <dbReference type="NCBI Taxonomy" id="39325"/>
    <lineage>
        <taxon>Eukaryota</taxon>
        <taxon>Viridiplantae</taxon>
        <taxon>Streptophyta</taxon>
        <taxon>Embryophyta</taxon>
        <taxon>Tracheophyta</taxon>
        <taxon>Spermatophyta</taxon>
        <taxon>Magnoliopsida</taxon>
        <taxon>Ranunculales</taxon>
        <taxon>Circaeasteraceae</taxon>
        <taxon>Kingdonia</taxon>
    </lineage>
</organism>
<protein>
    <submittedName>
        <fullName evidence="1">Uncharacterized protein</fullName>
    </submittedName>
</protein>
<dbReference type="Proteomes" id="UP000541444">
    <property type="component" value="Unassembled WGS sequence"/>
</dbReference>
<dbReference type="OrthoDB" id="1725127at2759"/>
<dbReference type="EMBL" id="JACGCM010001659">
    <property type="protein sequence ID" value="KAF6151769.1"/>
    <property type="molecule type" value="Genomic_DNA"/>
</dbReference>
<keyword evidence="2" id="KW-1185">Reference proteome</keyword>
<sequence length="67" mass="7746">MKDNDNPEIPDNDYIKYFGLEYVLKIPDGTRENLNNKSYLSGIKVQVMESLRHIQHAPGVQMHEVSD</sequence>
<evidence type="ECO:0000313" key="2">
    <source>
        <dbReference type="Proteomes" id="UP000541444"/>
    </source>
</evidence>
<dbReference type="InterPro" id="IPR037138">
    <property type="entry name" value="His_deacetylse_dom_sf"/>
</dbReference>
<accession>A0A7J7MA62</accession>
<evidence type="ECO:0000313" key="1">
    <source>
        <dbReference type="EMBL" id="KAF6151769.1"/>
    </source>
</evidence>